<comment type="caution">
    <text evidence="11">The sequence shown here is derived from an EMBL/GenBank/DDBJ whole genome shotgun (WGS) entry which is preliminary data.</text>
</comment>
<feature type="transmembrane region" description="Helical" evidence="8">
    <location>
        <begin position="15"/>
        <end position="42"/>
    </location>
</feature>
<dbReference type="EMBL" id="QGQD01000035">
    <property type="protein sequence ID" value="TLD01628.1"/>
    <property type="molecule type" value="Genomic_DNA"/>
</dbReference>
<dbReference type="Gene3D" id="2.10.109.10">
    <property type="entry name" value="Umud Fragment, subunit A"/>
    <property type="match status" value="1"/>
</dbReference>
<dbReference type="InterPro" id="IPR019757">
    <property type="entry name" value="Pept_S26A_signal_pept_1_Lys-AS"/>
</dbReference>
<dbReference type="InterPro" id="IPR019756">
    <property type="entry name" value="Pept_S26A_signal_pept_1_Ser-AS"/>
</dbReference>
<evidence type="ECO:0000256" key="4">
    <source>
        <dbReference type="ARBA" id="ARBA00013208"/>
    </source>
</evidence>
<evidence type="ECO:0000256" key="6">
    <source>
        <dbReference type="ARBA" id="ARBA00022801"/>
    </source>
</evidence>
<feature type="active site" evidence="7">
    <location>
        <position position="46"/>
    </location>
</feature>
<dbReference type="EC" id="3.4.21.89" evidence="4 8"/>
<keyword evidence="8" id="KW-1133">Transmembrane helix</keyword>
<dbReference type="AlphaFoldDB" id="A0A4V6HS55"/>
<dbReference type="GO" id="GO:0004252">
    <property type="term" value="F:serine-type endopeptidase activity"/>
    <property type="evidence" value="ECO:0007669"/>
    <property type="project" value="InterPro"/>
</dbReference>
<keyword evidence="8" id="KW-0472">Membrane</keyword>
<dbReference type="Pfam" id="PF10502">
    <property type="entry name" value="Peptidase_S26"/>
    <property type="match status" value="1"/>
</dbReference>
<evidence type="ECO:0000256" key="7">
    <source>
        <dbReference type="PIRSR" id="PIRSR600223-1"/>
    </source>
</evidence>
<dbReference type="PRINTS" id="PR00727">
    <property type="entry name" value="LEADERPTASE"/>
</dbReference>
<dbReference type="PROSITE" id="PS00501">
    <property type="entry name" value="SPASE_I_1"/>
    <property type="match status" value="1"/>
</dbReference>
<dbReference type="PANTHER" id="PTHR43390:SF1">
    <property type="entry name" value="CHLOROPLAST PROCESSING PEPTIDASE"/>
    <property type="match status" value="1"/>
</dbReference>
<evidence type="ECO:0000256" key="3">
    <source>
        <dbReference type="ARBA" id="ARBA00009370"/>
    </source>
</evidence>
<evidence type="ECO:0000313" key="12">
    <source>
        <dbReference type="Proteomes" id="UP000306509"/>
    </source>
</evidence>
<feature type="domain" description="Peptidase S26" evidence="10">
    <location>
        <begin position="20"/>
        <end position="172"/>
    </location>
</feature>
<dbReference type="GO" id="GO:0009003">
    <property type="term" value="F:signal peptidase activity"/>
    <property type="evidence" value="ECO:0007669"/>
    <property type="project" value="UniProtKB-EC"/>
</dbReference>
<comment type="subcellular location">
    <subcellularLocation>
        <location evidence="2">Cell membrane</location>
        <topology evidence="2">Single-pass type II membrane protein</topology>
    </subcellularLocation>
    <subcellularLocation>
        <location evidence="9">Membrane</location>
        <topology evidence="9">Single-pass type II membrane protein</topology>
    </subcellularLocation>
</comment>
<comment type="similarity">
    <text evidence="3 9">Belongs to the peptidase S26 family.</text>
</comment>
<dbReference type="PANTHER" id="PTHR43390">
    <property type="entry name" value="SIGNAL PEPTIDASE I"/>
    <property type="match status" value="1"/>
</dbReference>
<dbReference type="PROSITE" id="PS00760">
    <property type="entry name" value="SPASE_I_2"/>
    <property type="match status" value="1"/>
</dbReference>
<evidence type="ECO:0000256" key="8">
    <source>
        <dbReference type="RuleBase" id="RU003993"/>
    </source>
</evidence>
<sequence>MKNQIEKKKKLAAEWLYFFLQMAAVGLVIFLINLTVGGFALVHGESMEPTLQNKNLLIYIKLGYEPKRGDIVICHSGKGMEEELVKRVIGVPGDVIDINPLTGNLYVNGEELKEDYIMDTTIVTGDIHYPAKVPKGQYFLLGDNRTVSMDSRYSEIGTIPKEKIDGHIVARVFPFHKISLMK</sequence>
<proteinExistence type="inferred from homology"/>
<keyword evidence="8" id="KW-0812">Transmembrane</keyword>
<dbReference type="GO" id="GO:0006465">
    <property type="term" value="P:signal peptide processing"/>
    <property type="evidence" value="ECO:0007669"/>
    <property type="project" value="InterPro"/>
</dbReference>
<evidence type="ECO:0000256" key="1">
    <source>
        <dbReference type="ARBA" id="ARBA00000677"/>
    </source>
</evidence>
<evidence type="ECO:0000259" key="10">
    <source>
        <dbReference type="Pfam" id="PF10502"/>
    </source>
</evidence>
<protein>
    <recommendedName>
        <fullName evidence="4 8">Signal peptidase I</fullName>
        <ecNumber evidence="4 8">3.4.21.89</ecNumber>
    </recommendedName>
</protein>
<dbReference type="Proteomes" id="UP000306509">
    <property type="component" value="Unassembled WGS sequence"/>
</dbReference>
<evidence type="ECO:0000256" key="9">
    <source>
        <dbReference type="RuleBase" id="RU362042"/>
    </source>
</evidence>
<dbReference type="STRING" id="180332.GCA_000797495_05657"/>
<organism evidence="11 12">
    <name type="scientific">Robinsoniella peoriensis</name>
    <dbReference type="NCBI Taxonomy" id="180332"/>
    <lineage>
        <taxon>Bacteria</taxon>
        <taxon>Bacillati</taxon>
        <taxon>Bacillota</taxon>
        <taxon>Clostridia</taxon>
        <taxon>Lachnospirales</taxon>
        <taxon>Lachnospiraceae</taxon>
        <taxon>Robinsoniella</taxon>
    </lineage>
</organism>
<name>A0A4V6HS55_9FIRM</name>
<evidence type="ECO:0000256" key="5">
    <source>
        <dbReference type="ARBA" id="ARBA00022670"/>
    </source>
</evidence>
<evidence type="ECO:0000313" key="11">
    <source>
        <dbReference type="EMBL" id="TLD01628.1"/>
    </source>
</evidence>
<dbReference type="SUPFAM" id="SSF51306">
    <property type="entry name" value="LexA/Signal peptidase"/>
    <property type="match status" value="1"/>
</dbReference>
<dbReference type="InterPro" id="IPR000223">
    <property type="entry name" value="Pept_S26A_signal_pept_1"/>
</dbReference>
<dbReference type="InterPro" id="IPR036286">
    <property type="entry name" value="LexA/Signal_pep-like_sf"/>
</dbReference>
<gene>
    <name evidence="11" type="primary">sipP_1</name>
    <name evidence="11" type="ORF">DSM106044_01483</name>
</gene>
<dbReference type="RefSeq" id="WP_138002161.1">
    <property type="nucleotide sequence ID" value="NZ_QGQD01000035.1"/>
</dbReference>
<keyword evidence="12" id="KW-1185">Reference proteome</keyword>
<reference evidence="11 12" key="1">
    <citation type="journal article" date="2019" name="Anaerobe">
        <title>Detection of Robinsoniella peoriensis in multiple bone samples of a trauma patient.</title>
        <authorList>
            <person name="Schrottner P."/>
            <person name="Hartwich K."/>
            <person name="Bunk B."/>
            <person name="Schober I."/>
            <person name="Helbig S."/>
            <person name="Rudolph W.W."/>
            <person name="Gunzer F."/>
        </authorList>
    </citation>
    <scope>NUCLEOTIDE SEQUENCE [LARGE SCALE GENOMIC DNA]</scope>
    <source>
        <strain evidence="11 12">DSM 106044</strain>
    </source>
</reference>
<accession>A0A4V6HS55</accession>
<dbReference type="InterPro" id="IPR019533">
    <property type="entry name" value="Peptidase_S26"/>
</dbReference>
<feature type="active site" evidence="7">
    <location>
        <position position="86"/>
    </location>
</feature>
<keyword evidence="6 8" id="KW-0378">Hydrolase</keyword>
<comment type="catalytic activity">
    <reaction evidence="1 8">
        <text>Cleavage of hydrophobic, N-terminal signal or leader sequences from secreted and periplasmic proteins.</text>
        <dbReference type="EC" id="3.4.21.89"/>
    </reaction>
</comment>
<dbReference type="NCBIfam" id="TIGR02227">
    <property type="entry name" value="sigpep_I_bact"/>
    <property type="match status" value="1"/>
</dbReference>
<evidence type="ECO:0000256" key="2">
    <source>
        <dbReference type="ARBA" id="ARBA00004401"/>
    </source>
</evidence>
<keyword evidence="5 8" id="KW-0645">Protease</keyword>
<dbReference type="CDD" id="cd06530">
    <property type="entry name" value="S26_SPase_I"/>
    <property type="match status" value="1"/>
</dbReference>
<dbReference type="GO" id="GO:0005886">
    <property type="term" value="C:plasma membrane"/>
    <property type="evidence" value="ECO:0007669"/>
    <property type="project" value="UniProtKB-SubCell"/>
</dbReference>